<dbReference type="InterPro" id="IPR032979">
    <property type="entry name" value="ENGase"/>
</dbReference>
<dbReference type="EMBL" id="CP071446">
    <property type="protein sequence ID" value="QTA37692.1"/>
    <property type="molecule type" value="Genomic_DNA"/>
</dbReference>
<dbReference type="PANTHER" id="PTHR13246">
    <property type="entry name" value="ENDO BETA N-ACETYLGLUCOSAMINIDASE"/>
    <property type="match status" value="1"/>
</dbReference>
<dbReference type="InterPro" id="IPR000421">
    <property type="entry name" value="FA58C"/>
</dbReference>
<protein>
    <submittedName>
        <fullName evidence="2">Discoidin domain-containing protein</fullName>
    </submittedName>
</protein>
<evidence type="ECO:0000259" key="1">
    <source>
        <dbReference type="PROSITE" id="PS50022"/>
    </source>
</evidence>
<evidence type="ECO:0000313" key="3">
    <source>
        <dbReference type="Proteomes" id="UP000671862"/>
    </source>
</evidence>
<dbReference type="Pfam" id="PF22633">
    <property type="entry name" value="F5_F8_type_C_2"/>
    <property type="match status" value="1"/>
</dbReference>
<dbReference type="Proteomes" id="UP000671862">
    <property type="component" value="Chromosome"/>
</dbReference>
<dbReference type="InterPro" id="IPR054110">
    <property type="entry name" value="EndoD-like_D2"/>
</dbReference>
<gene>
    <name evidence="2" type="ORF">JYK00_08180</name>
</gene>
<dbReference type="InterPro" id="IPR008979">
    <property type="entry name" value="Galactose-bd-like_sf"/>
</dbReference>
<keyword evidence="3" id="KW-1185">Reference proteome</keyword>
<proteinExistence type="predicted"/>
<dbReference type="PANTHER" id="PTHR13246:SF1">
    <property type="entry name" value="CYTOSOLIC ENDO-BETA-N-ACETYLGLUCOSAMINIDASE"/>
    <property type="match status" value="1"/>
</dbReference>
<dbReference type="InterPro" id="IPR005201">
    <property type="entry name" value="TIM_ENGase"/>
</dbReference>
<accession>A0ABX7S599</accession>
<dbReference type="RefSeq" id="WP_207566416.1">
    <property type="nucleotide sequence ID" value="NZ_CP071446.1"/>
</dbReference>
<dbReference type="Gene3D" id="3.20.20.80">
    <property type="entry name" value="Glycosidases"/>
    <property type="match status" value="1"/>
</dbReference>
<dbReference type="InterPro" id="IPR013783">
    <property type="entry name" value="Ig-like_fold"/>
</dbReference>
<dbReference type="Gene3D" id="2.60.40.10">
    <property type="entry name" value="Immunoglobulins"/>
    <property type="match status" value="2"/>
</dbReference>
<dbReference type="Gene3D" id="2.60.120.260">
    <property type="entry name" value="Galactose-binding domain-like"/>
    <property type="match status" value="2"/>
</dbReference>
<dbReference type="SUPFAM" id="SSF49299">
    <property type="entry name" value="PKD domain"/>
    <property type="match status" value="1"/>
</dbReference>
<name>A0ABX7S599_9BACT</name>
<dbReference type="PROSITE" id="PS50022">
    <property type="entry name" value="FA58C_3"/>
    <property type="match status" value="1"/>
</dbReference>
<dbReference type="CDD" id="cd06547">
    <property type="entry name" value="GH85_ENGase"/>
    <property type="match status" value="1"/>
</dbReference>
<dbReference type="SUPFAM" id="SSF49785">
    <property type="entry name" value="Galactose-binding domain-like"/>
    <property type="match status" value="1"/>
</dbReference>
<dbReference type="InterPro" id="IPR035986">
    <property type="entry name" value="PKD_dom_sf"/>
</dbReference>
<dbReference type="Pfam" id="PF21910">
    <property type="entry name" value="GH85_C"/>
    <property type="match status" value="1"/>
</dbReference>
<reference evidence="2 3" key="1">
    <citation type="submission" date="2021-03" db="EMBL/GenBank/DDBJ databases">
        <title>Thermosipho ferrireducens sp.nov., an anaerobic thermophilic iron-reducing bacterium isolated from a deep-sea hydrothermal sulfide deposits.</title>
        <authorList>
            <person name="Zeng X."/>
            <person name="Chen Y."/>
            <person name="Shao Z."/>
        </authorList>
    </citation>
    <scope>NUCLEOTIDE SEQUENCE [LARGE SCALE GENOMIC DNA]</scope>
    <source>
        <strain evidence="2 3">JL129W03</strain>
    </source>
</reference>
<organism evidence="2 3">
    <name type="scientific">Thermosipho ferrireducens</name>
    <dbReference type="NCBI Taxonomy" id="2571116"/>
    <lineage>
        <taxon>Bacteria</taxon>
        <taxon>Thermotogati</taxon>
        <taxon>Thermotogota</taxon>
        <taxon>Thermotogae</taxon>
        <taxon>Thermotogales</taxon>
        <taxon>Fervidobacteriaceae</taxon>
        <taxon>Thermosipho</taxon>
    </lineage>
</organism>
<feature type="domain" description="F5/8 type C" evidence="1">
    <location>
        <begin position="737"/>
        <end position="882"/>
    </location>
</feature>
<sequence length="885" mass="101672">MKSKFFVFLLIFVWSTLFSFIPESSYWYPNDIVDWSPETDVNAIYNVSHVPLAERVYGEPITKQARKDVKIMILSIMNSSTSGMPSQGSNNSFKRYPFTFWQYVDYLVAWAGSAGEGIIVPPSADVIDVAHKNGVYVLGTIFFPPNVYGGRRNWVDQLLKKENGEFIIADKLIEIAKYYGFDGWFINQETNGTKEFHVKKMIEFLNYMKRKAPWIKLIWYDAMSATGAVEWQGELNEKNVVFMINNGKRISDAIFVDFRWHSLKRPDTVINTEKTMKKYGISKSDVFMGFDLQARGYYTYSNWPKLINEDGSLKASLGLYCPSWSYYSSKEIEEFWKKEETLWIADHPVLKYNGKEDFFKIEWNKDYEQYKWQAPSKFVVEKSPVTKLPFVTFFNAGHGKAFFVDGVKVSEHEWNNRSLTDVFPTYRWKVDGVMPEISVDYSKAYYGGSSLKFSGKLEKGEESLITLYFTKLKIDTLSSFEAAVKGKGKVRVSLILTFYDNSEEEFLLKLGEDWEKTTYNLLAGRTIKYISLKIKALNSTNYSINLGMIGVIPEKEYDVKNVKGVQIDDVQFEEGLYAQINLHWDKSNAKYYEIYRMLNNGEKELIWVTYNNYTYITEIKRDGKEKETTLEIIGVSEGYTRSEPTKVTFTWPPYPKPKADFEVSDTIVFPGSKVTFKNLSSEVTEKVLWILPGASPNVSWDLTPTVEYPEEGVYSVALVAINTEGEDVKILNPLMVVTKKADKIRNLALGRRAYASSNVPTEKPSMAVDGTVENNSKWCAVGELPHWIVIDFEKEVIISKVVIKHAEAGHEAADWNTKDFRLQVSNDATNWKDVVVVRNNTKGITIHSFAPVKARYFRLFVETPTQVGDRAARIYEIEVYGLDSY</sequence>
<dbReference type="Pfam" id="PF03644">
    <property type="entry name" value="Glyco_hydro_85"/>
    <property type="match status" value="1"/>
</dbReference>
<evidence type="ECO:0000313" key="2">
    <source>
        <dbReference type="EMBL" id="QTA37692.1"/>
    </source>
</evidence>